<feature type="non-terminal residue" evidence="2">
    <location>
        <position position="121"/>
    </location>
</feature>
<name>A0A382YFK6_9ZZZZ</name>
<dbReference type="InterPro" id="IPR037069">
    <property type="entry name" value="AcylCoA_DH/ox_N_sf"/>
</dbReference>
<dbReference type="AlphaFoldDB" id="A0A382YFK6"/>
<dbReference type="Pfam" id="PF02771">
    <property type="entry name" value="Acyl-CoA_dh_N"/>
    <property type="match status" value="1"/>
</dbReference>
<dbReference type="SUPFAM" id="SSF56645">
    <property type="entry name" value="Acyl-CoA dehydrogenase NM domain-like"/>
    <property type="match status" value="1"/>
</dbReference>
<dbReference type="InterPro" id="IPR013786">
    <property type="entry name" value="AcylCoA_DH/ox_N"/>
</dbReference>
<protein>
    <recommendedName>
        <fullName evidence="1">Acyl-CoA dehydrogenase/oxidase N-terminal domain-containing protein</fullName>
    </recommendedName>
</protein>
<accession>A0A382YFK6</accession>
<evidence type="ECO:0000259" key="1">
    <source>
        <dbReference type="Pfam" id="PF02771"/>
    </source>
</evidence>
<dbReference type="Gene3D" id="1.10.540.10">
    <property type="entry name" value="Acyl-CoA dehydrogenase/oxidase, N-terminal domain"/>
    <property type="match status" value="1"/>
</dbReference>
<reference evidence="2" key="1">
    <citation type="submission" date="2018-05" db="EMBL/GenBank/DDBJ databases">
        <authorList>
            <person name="Lanie J.A."/>
            <person name="Ng W.-L."/>
            <person name="Kazmierczak K.M."/>
            <person name="Andrzejewski T.M."/>
            <person name="Davidsen T.M."/>
            <person name="Wayne K.J."/>
            <person name="Tettelin H."/>
            <person name="Glass J.I."/>
            <person name="Rusch D."/>
            <person name="Podicherti R."/>
            <person name="Tsui H.-C.T."/>
            <person name="Winkler M.E."/>
        </authorList>
    </citation>
    <scope>NUCLEOTIDE SEQUENCE</scope>
</reference>
<sequence>MNFDFTEEHNEIAELATRILGDHLNVEVLKKIEESQEWFDRELWEKFVSAGLTGATLKEDVGGAGLNVIALVCLLRAQGQHVAPIPLLPTLVSAMTVDRFGTDEQRSSLLPEVVNGSKLLT</sequence>
<gene>
    <name evidence="2" type="ORF">METZ01_LOCUS434142</name>
</gene>
<dbReference type="GO" id="GO:0016627">
    <property type="term" value="F:oxidoreductase activity, acting on the CH-CH group of donors"/>
    <property type="evidence" value="ECO:0007669"/>
    <property type="project" value="InterPro"/>
</dbReference>
<dbReference type="EMBL" id="UINC01174924">
    <property type="protein sequence ID" value="SVD81288.1"/>
    <property type="molecule type" value="Genomic_DNA"/>
</dbReference>
<organism evidence="2">
    <name type="scientific">marine metagenome</name>
    <dbReference type="NCBI Taxonomy" id="408172"/>
    <lineage>
        <taxon>unclassified sequences</taxon>
        <taxon>metagenomes</taxon>
        <taxon>ecological metagenomes</taxon>
    </lineage>
</organism>
<feature type="domain" description="Acyl-CoA dehydrogenase/oxidase N-terminal" evidence="1">
    <location>
        <begin position="6"/>
        <end position="116"/>
    </location>
</feature>
<evidence type="ECO:0000313" key="2">
    <source>
        <dbReference type="EMBL" id="SVD81288.1"/>
    </source>
</evidence>
<dbReference type="GO" id="GO:0050660">
    <property type="term" value="F:flavin adenine dinucleotide binding"/>
    <property type="evidence" value="ECO:0007669"/>
    <property type="project" value="InterPro"/>
</dbReference>
<dbReference type="InterPro" id="IPR009100">
    <property type="entry name" value="AcylCoA_DH/oxidase_NM_dom_sf"/>
</dbReference>
<proteinExistence type="predicted"/>